<sequence>MSYHSSRCRNNSTRSYLCLGKFHLACSTLCLNLLAAGRKMLLIRSHLLLMVGVSHYTLLHSQSHKLYSGIMLSRLFRQPGNLLPWQGSFKNLGLT</sequence>
<evidence type="ECO:0000313" key="1">
    <source>
        <dbReference type="EMBL" id="JAD84301.1"/>
    </source>
</evidence>
<reference evidence="1" key="2">
    <citation type="journal article" date="2015" name="Data Brief">
        <title>Shoot transcriptome of the giant reed, Arundo donax.</title>
        <authorList>
            <person name="Barrero R.A."/>
            <person name="Guerrero F.D."/>
            <person name="Moolhuijzen P."/>
            <person name="Goolsby J.A."/>
            <person name="Tidwell J."/>
            <person name="Bellgard S.E."/>
            <person name="Bellgard M.I."/>
        </authorList>
    </citation>
    <scope>NUCLEOTIDE SEQUENCE</scope>
    <source>
        <tissue evidence="1">Shoot tissue taken approximately 20 cm above the soil surface</tissue>
    </source>
</reference>
<protein>
    <submittedName>
        <fullName evidence="1">Uncharacterized protein</fullName>
    </submittedName>
</protein>
<dbReference type="EMBL" id="GBRH01213594">
    <property type="protein sequence ID" value="JAD84301.1"/>
    <property type="molecule type" value="Transcribed_RNA"/>
</dbReference>
<dbReference type="AlphaFoldDB" id="A0A0A9D8Z7"/>
<reference evidence="1" key="1">
    <citation type="submission" date="2014-09" db="EMBL/GenBank/DDBJ databases">
        <authorList>
            <person name="Magalhaes I.L.F."/>
            <person name="Oliveira U."/>
            <person name="Santos F.R."/>
            <person name="Vidigal T.H.D.A."/>
            <person name="Brescovit A.D."/>
            <person name="Santos A.J."/>
        </authorList>
    </citation>
    <scope>NUCLEOTIDE SEQUENCE</scope>
    <source>
        <tissue evidence="1">Shoot tissue taken approximately 20 cm above the soil surface</tissue>
    </source>
</reference>
<accession>A0A0A9D8Z7</accession>
<name>A0A0A9D8Z7_ARUDO</name>
<proteinExistence type="predicted"/>
<organism evidence="1">
    <name type="scientific">Arundo donax</name>
    <name type="common">Giant reed</name>
    <name type="synonym">Donax arundinaceus</name>
    <dbReference type="NCBI Taxonomy" id="35708"/>
    <lineage>
        <taxon>Eukaryota</taxon>
        <taxon>Viridiplantae</taxon>
        <taxon>Streptophyta</taxon>
        <taxon>Embryophyta</taxon>
        <taxon>Tracheophyta</taxon>
        <taxon>Spermatophyta</taxon>
        <taxon>Magnoliopsida</taxon>
        <taxon>Liliopsida</taxon>
        <taxon>Poales</taxon>
        <taxon>Poaceae</taxon>
        <taxon>PACMAD clade</taxon>
        <taxon>Arundinoideae</taxon>
        <taxon>Arundineae</taxon>
        <taxon>Arundo</taxon>
    </lineage>
</organism>